<evidence type="ECO:0000313" key="1">
    <source>
        <dbReference type="EMBL" id="KAJ8759503.1"/>
    </source>
</evidence>
<comment type="caution">
    <text evidence="1">The sequence shown here is derived from an EMBL/GenBank/DDBJ whole genome shotgun (WGS) entry which is preliminary data.</text>
</comment>
<evidence type="ECO:0008006" key="3">
    <source>
        <dbReference type="Google" id="ProtNLM"/>
    </source>
</evidence>
<dbReference type="EMBL" id="JAIWQS010000007">
    <property type="protein sequence ID" value="KAJ8759503.1"/>
    <property type="molecule type" value="Genomic_DNA"/>
</dbReference>
<dbReference type="Proteomes" id="UP001159364">
    <property type="component" value="Linkage Group LG07"/>
</dbReference>
<evidence type="ECO:0000313" key="2">
    <source>
        <dbReference type="Proteomes" id="UP001159364"/>
    </source>
</evidence>
<accession>A0AAV8SZS5</accession>
<sequence>MICTCATKCPNLSSLFRRRRVVSCQPVVTSFQAFFPTHIVGDTPVLVRDFIHSALYDPNHGYFSQRSRSVGVLDRSIKFNQLEGRKAYMNHLDKIYKQSDISWFTPVELFKVISFLRMVPVE</sequence>
<proteinExistence type="predicted"/>
<name>A0AAV8SZS5_9ROSI</name>
<protein>
    <recommendedName>
        <fullName evidence="3">Protein arginine methyltransferase NDUFAF7</fullName>
    </recommendedName>
</protein>
<gene>
    <name evidence="1" type="ORF">K2173_007119</name>
</gene>
<organism evidence="1 2">
    <name type="scientific">Erythroxylum novogranatense</name>
    <dbReference type="NCBI Taxonomy" id="1862640"/>
    <lineage>
        <taxon>Eukaryota</taxon>
        <taxon>Viridiplantae</taxon>
        <taxon>Streptophyta</taxon>
        <taxon>Embryophyta</taxon>
        <taxon>Tracheophyta</taxon>
        <taxon>Spermatophyta</taxon>
        <taxon>Magnoliopsida</taxon>
        <taxon>eudicotyledons</taxon>
        <taxon>Gunneridae</taxon>
        <taxon>Pentapetalae</taxon>
        <taxon>rosids</taxon>
        <taxon>fabids</taxon>
        <taxon>Malpighiales</taxon>
        <taxon>Erythroxylaceae</taxon>
        <taxon>Erythroxylum</taxon>
    </lineage>
</organism>
<reference evidence="1 2" key="1">
    <citation type="submission" date="2021-09" db="EMBL/GenBank/DDBJ databases">
        <title>Genomic insights and catalytic innovation underlie evolution of tropane alkaloids biosynthesis.</title>
        <authorList>
            <person name="Wang Y.-J."/>
            <person name="Tian T."/>
            <person name="Huang J.-P."/>
            <person name="Huang S.-X."/>
        </authorList>
    </citation>
    <scope>NUCLEOTIDE SEQUENCE [LARGE SCALE GENOMIC DNA]</scope>
    <source>
        <strain evidence="1">KIB-2018</strain>
        <tissue evidence="1">Leaf</tissue>
    </source>
</reference>
<dbReference type="AlphaFoldDB" id="A0AAV8SZS5"/>
<keyword evidence="2" id="KW-1185">Reference proteome</keyword>